<feature type="compositionally biased region" description="Polar residues" evidence="1">
    <location>
        <begin position="1"/>
        <end position="13"/>
    </location>
</feature>
<gene>
    <name evidence="2" type="ORF">OLEA9_A067261</name>
</gene>
<dbReference type="PANTHER" id="PTHR37721">
    <property type="entry name" value="OS05G0464200 PROTEIN"/>
    <property type="match status" value="1"/>
</dbReference>
<dbReference type="Proteomes" id="UP000594638">
    <property type="component" value="Unassembled WGS sequence"/>
</dbReference>
<dbReference type="OrthoDB" id="1729447at2759"/>
<dbReference type="Gramene" id="OE9A067261T1">
    <property type="protein sequence ID" value="OE9A067261C1"/>
    <property type="gene ID" value="OE9A067261"/>
</dbReference>
<evidence type="ECO:0000256" key="1">
    <source>
        <dbReference type="SAM" id="MobiDB-lite"/>
    </source>
</evidence>
<organism evidence="2 3">
    <name type="scientific">Olea europaea subsp. europaea</name>
    <dbReference type="NCBI Taxonomy" id="158383"/>
    <lineage>
        <taxon>Eukaryota</taxon>
        <taxon>Viridiplantae</taxon>
        <taxon>Streptophyta</taxon>
        <taxon>Embryophyta</taxon>
        <taxon>Tracheophyta</taxon>
        <taxon>Spermatophyta</taxon>
        <taxon>Magnoliopsida</taxon>
        <taxon>eudicotyledons</taxon>
        <taxon>Gunneridae</taxon>
        <taxon>Pentapetalae</taxon>
        <taxon>asterids</taxon>
        <taxon>lamiids</taxon>
        <taxon>Lamiales</taxon>
        <taxon>Oleaceae</taxon>
        <taxon>Oleeae</taxon>
        <taxon>Olea</taxon>
    </lineage>
</organism>
<dbReference type="PANTHER" id="PTHR37721:SF1">
    <property type="entry name" value="OS05G0464200 PROTEIN"/>
    <property type="match status" value="1"/>
</dbReference>
<feature type="region of interest" description="Disordered" evidence="1">
    <location>
        <begin position="49"/>
        <end position="78"/>
    </location>
</feature>
<comment type="caution">
    <text evidence="2">The sequence shown here is derived from an EMBL/GenBank/DDBJ whole genome shotgun (WGS) entry which is preliminary data.</text>
</comment>
<dbReference type="EMBL" id="CACTIH010005437">
    <property type="protein sequence ID" value="CAA2992508.1"/>
    <property type="molecule type" value="Genomic_DNA"/>
</dbReference>
<protein>
    <submittedName>
        <fullName evidence="2">Uncharacterized protein</fullName>
    </submittedName>
</protein>
<accession>A0A8S0SJQ1</accession>
<evidence type="ECO:0000313" key="2">
    <source>
        <dbReference type="EMBL" id="CAA2992508.1"/>
    </source>
</evidence>
<keyword evidence="3" id="KW-1185">Reference proteome</keyword>
<reference evidence="2 3" key="1">
    <citation type="submission" date="2019-12" db="EMBL/GenBank/DDBJ databases">
        <authorList>
            <person name="Alioto T."/>
            <person name="Alioto T."/>
            <person name="Gomez Garrido J."/>
        </authorList>
    </citation>
    <scope>NUCLEOTIDE SEQUENCE [LARGE SCALE GENOMIC DNA]</scope>
</reference>
<name>A0A8S0SJQ1_OLEEU</name>
<evidence type="ECO:0000313" key="3">
    <source>
        <dbReference type="Proteomes" id="UP000594638"/>
    </source>
</evidence>
<feature type="region of interest" description="Disordered" evidence="1">
    <location>
        <begin position="1"/>
        <end position="21"/>
    </location>
</feature>
<dbReference type="AlphaFoldDB" id="A0A8S0SJQ1"/>
<sequence>MASKPPTQRTQKPNLPPKRGRVKAQIFGSFAETVSSVVSKAGDVLAKIKGSNGAAGSDSSTASPPPSGYASDAYSDRI</sequence>
<proteinExistence type="predicted"/>